<dbReference type="AlphaFoldDB" id="A0AAW1GSA2"/>
<dbReference type="PROSITE" id="PS51375">
    <property type="entry name" value="PPR"/>
    <property type="match status" value="4"/>
</dbReference>
<dbReference type="EMBL" id="JBDFQZ010000013">
    <property type="protein sequence ID" value="KAK9667663.1"/>
    <property type="molecule type" value="Genomic_DNA"/>
</dbReference>
<dbReference type="Proteomes" id="UP001443914">
    <property type="component" value="Unassembled WGS sequence"/>
</dbReference>
<evidence type="ECO:0008006" key="6">
    <source>
        <dbReference type="Google" id="ProtNLM"/>
    </source>
</evidence>
<feature type="repeat" description="PPR" evidence="3">
    <location>
        <begin position="141"/>
        <end position="175"/>
    </location>
</feature>
<dbReference type="Pfam" id="PF13041">
    <property type="entry name" value="PPR_2"/>
    <property type="match status" value="2"/>
</dbReference>
<dbReference type="NCBIfam" id="TIGR00756">
    <property type="entry name" value="PPR"/>
    <property type="match status" value="4"/>
</dbReference>
<sequence length="493" mass="56324">MDESIRGNYPPKIAPNLYKLQNHEIIHHDNQGRMFPTYLDVAYVTPRTRILCEIISKNPNSDIESALNSSGITPSTEIVEDVLKLSYNSPDGAVGFFRWVGFTHKVSSYAWNLMVDLLGKNELFEQMWGAIRKMKEEGLLSIATFVSVFESYCKVRNFDDAMRTFDVMGKYGIEPDVVAVNSLLSAICREDNQTERAYEFFDRIKVNIPPDGDTYAILLEGWEKEGNVVKAKITFGEMVVRVGWDSKNMAAYNAFLTTLLRKSEVDEAFELLHVMRGKGCLPGLKFFSNALDILVKQNNFVPVAPLWDTMVGNGILPNLVAFNAMIGLLCKKSDIDNAFRFLDEMPFYGAFPDSLTYNMIFECLVNNRKVREIAWFFEEMTKNECPPTPGNCAAAVGMLFEHDDPETGHRIWDYVLENEDIPIDETANVLLIGLCKIRRFSAVKKFAYDMLDLKIVIEEATMRKLQKTLYKEGRSTRDIYDSVERRWKALHVL</sequence>
<name>A0AAW1GSA2_SAPOF</name>
<dbReference type="PANTHER" id="PTHR46128">
    <property type="entry name" value="MITOCHONDRIAL GROUP I INTRON SPLICING FACTOR CCM1"/>
    <property type="match status" value="1"/>
</dbReference>
<dbReference type="Pfam" id="PF01535">
    <property type="entry name" value="PPR"/>
    <property type="match status" value="2"/>
</dbReference>
<evidence type="ECO:0000313" key="4">
    <source>
        <dbReference type="EMBL" id="KAK9667663.1"/>
    </source>
</evidence>
<dbReference type="Gene3D" id="1.25.40.10">
    <property type="entry name" value="Tetratricopeptide repeat domain"/>
    <property type="match status" value="3"/>
</dbReference>
<evidence type="ECO:0000256" key="3">
    <source>
        <dbReference type="PROSITE-ProRule" id="PRU00708"/>
    </source>
</evidence>
<keyword evidence="5" id="KW-1185">Reference proteome</keyword>
<proteinExistence type="inferred from homology"/>
<dbReference type="InterPro" id="IPR011990">
    <property type="entry name" value="TPR-like_helical_dom_sf"/>
</dbReference>
<keyword evidence="2" id="KW-0677">Repeat</keyword>
<accession>A0AAW1GSA2</accession>
<dbReference type="PANTHER" id="PTHR46128:SF324">
    <property type="entry name" value="PENTACOTRIPEPTIDE-REPEAT REGION OF PRORP DOMAIN-CONTAINING PROTEIN"/>
    <property type="match status" value="1"/>
</dbReference>
<protein>
    <recommendedName>
        <fullName evidence="6">Pentatricopeptide repeat-containing protein</fullName>
    </recommendedName>
</protein>
<dbReference type="InterPro" id="IPR002885">
    <property type="entry name" value="PPR_rpt"/>
</dbReference>
<evidence type="ECO:0000313" key="5">
    <source>
        <dbReference type="Proteomes" id="UP001443914"/>
    </source>
</evidence>
<reference evidence="4" key="1">
    <citation type="submission" date="2024-03" db="EMBL/GenBank/DDBJ databases">
        <title>WGS assembly of Saponaria officinalis var. Norfolk2.</title>
        <authorList>
            <person name="Jenkins J."/>
            <person name="Shu S."/>
            <person name="Grimwood J."/>
            <person name="Barry K."/>
            <person name="Goodstein D."/>
            <person name="Schmutz J."/>
            <person name="Leebens-Mack J."/>
            <person name="Osbourn A."/>
        </authorList>
    </citation>
    <scope>NUCLEOTIDE SEQUENCE [LARGE SCALE GENOMIC DNA]</scope>
    <source>
        <strain evidence="4">JIC</strain>
    </source>
</reference>
<comment type="caution">
    <text evidence="4">The sequence shown here is derived from an EMBL/GenBank/DDBJ whole genome shotgun (WGS) entry which is preliminary data.</text>
</comment>
<feature type="repeat" description="PPR" evidence="3">
    <location>
        <begin position="248"/>
        <end position="282"/>
    </location>
</feature>
<dbReference type="InterPro" id="IPR050872">
    <property type="entry name" value="PPR_P_subfamily"/>
</dbReference>
<organism evidence="4 5">
    <name type="scientific">Saponaria officinalis</name>
    <name type="common">Common soapwort</name>
    <name type="synonym">Lychnis saponaria</name>
    <dbReference type="NCBI Taxonomy" id="3572"/>
    <lineage>
        <taxon>Eukaryota</taxon>
        <taxon>Viridiplantae</taxon>
        <taxon>Streptophyta</taxon>
        <taxon>Embryophyta</taxon>
        <taxon>Tracheophyta</taxon>
        <taxon>Spermatophyta</taxon>
        <taxon>Magnoliopsida</taxon>
        <taxon>eudicotyledons</taxon>
        <taxon>Gunneridae</taxon>
        <taxon>Pentapetalae</taxon>
        <taxon>Caryophyllales</taxon>
        <taxon>Caryophyllaceae</taxon>
        <taxon>Caryophylleae</taxon>
        <taxon>Saponaria</taxon>
    </lineage>
</organism>
<gene>
    <name evidence="4" type="ORF">RND81_13G003400</name>
</gene>
<comment type="similarity">
    <text evidence="1">Belongs to the PPR family. P subfamily.</text>
</comment>
<feature type="repeat" description="PPR" evidence="3">
    <location>
        <begin position="353"/>
        <end position="387"/>
    </location>
</feature>
<feature type="repeat" description="PPR" evidence="3">
    <location>
        <begin position="318"/>
        <end position="352"/>
    </location>
</feature>
<evidence type="ECO:0000256" key="1">
    <source>
        <dbReference type="ARBA" id="ARBA00007626"/>
    </source>
</evidence>
<evidence type="ECO:0000256" key="2">
    <source>
        <dbReference type="ARBA" id="ARBA00022737"/>
    </source>
</evidence>